<dbReference type="Proteomes" id="UP001259492">
    <property type="component" value="Unassembled WGS sequence"/>
</dbReference>
<keyword evidence="3" id="KW-1185">Reference proteome</keyword>
<dbReference type="EMBL" id="JAVRIA010000001">
    <property type="protein sequence ID" value="MDT0557221.1"/>
    <property type="molecule type" value="Genomic_DNA"/>
</dbReference>
<gene>
    <name evidence="2" type="ORF">RM697_01090</name>
</gene>
<proteinExistence type="predicted"/>
<keyword evidence="1" id="KW-0472">Membrane</keyword>
<accession>A0ABU2YGE3</accession>
<dbReference type="InterPro" id="IPR045749">
    <property type="entry name" value="DUF6090"/>
</dbReference>
<dbReference type="RefSeq" id="WP_311425992.1">
    <property type="nucleotide sequence ID" value="NZ_JAVRIA010000001.1"/>
</dbReference>
<evidence type="ECO:0000313" key="3">
    <source>
        <dbReference type="Proteomes" id="UP001259492"/>
    </source>
</evidence>
<evidence type="ECO:0000256" key="1">
    <source>
        <dbReference type="SAM" id="Phobius"/>
    </source>
</evidence>
<dbReference type="Pfam" id="PF19578">
    <property type="entry name" value="DUF6090"/>
    <property type="match status" value="1"/>
</dbReference>
<keyword evidence="1" id="KW-0812">Transmembrane</keyword>
<feature type="transmembrane region" description="Helical" evidence="1">
    <location>
        <begin position="21"/>
        <end position="42"/>
    </location>
</feature>
<name>A0ABU2YGE3_9FLAO</name>
<sequence>MIKFFRKIRRNLLIESKTGKYFKYAIGEIILVVIGILIALQINNWNQQRKDKNQEQFILERLKNDLASDIELISYQMEKSETFRKQYVFCIEVLLNEREATREEFMDNFSSITTILYYKPNRTTFDNIVSSGQMDLLQNKDLTNNIIKYYNEGSDIGWDTALINYTRNFYGPYIMQFDHKPNIPNTSHRGQVSQPFTQVDIAKSRIKPKTIDDYKNDLFILNMLRSKINTMEGQMFEYKKLELSMQELFQQLEFEIKE</sequence>
<organism evidence="2 3">
    <name type="scientific">Microcosmobacter mediterraneus</name>
    <dbReference type="NCBI Taxonomy" id="3075607"/>
    <lineage>
        <taxon>Bacteria</taxon>
        <taxon>Pseudomonadati</taxon>
        <taxon>Bacteroidota</taxon>
        <taxon>Flavobacteriia</taxon>
        <taxon>Flavobacteriales</taxon>
        <taxon>Flavobacteriaceae</taxon>
        <taxon>Microcosmobacter</taxon>
    </lineage>
</organism>
<keyword evidence="1" id="KW-1133">Transmembrane helix</keyword>
<comment type="caution">
    <text evidence="2">The sequence shown here is derived from an EMBL/GenBank/DDBJ whole genome shotgun (WGS) entry which is preliminary data.</text>
</comment>
<protein>
    <submittedName>
        <fullName evidence="2">DUF6090 family protein</fullName>
    </submittedName>
</protein>
<evidence type="ECO:0000313" key="2">
    <source>
        <dbReference type="EMBL" id="MDT0557221.1"/>
    </source>
</evidence>
<reference evidence="2 3" key="1">
    <citation type="submission" date="2023-09" db="EMBL/GenBank/DDBJ databases">
        <authorList>
            <person name="Rey-Velasco X."/>
        </authorList>
    </citation>
    <scope>NUCLEOTIDE SEQUENCE [LARGE SCALE GENOMIC DNA]</scope>
    <source>
        <strain evidence="2 3">W332</strain>
    </source>
</reference>